<protein>
    <submittedName>
        <fullName evidence="1">Uncharacterized protein</fullName>
    </submittedName>
</protein>
<evidence type="ECO:0000313" key="1">
    <source>
        <dbReference type="EMBL" id="AEI30376.1"/>
    </source>
</evidence>
<sequence>GTLILYFTELTGGSRFTLAMARKHKRPVLTLDLAAGGEPGKVITEWLRKNKVGTLNVAGPRASNAPGIHQAVTECLEKCFEEER</sequence>
<reference evidence="1" key="1">
    <citation type="submission" date="2011-04" db="EMBL/GenBank/DDBJ databases">
        <title>Taxonomic and functional metagenomic profiling of the microbial community in the anoxic sediment of a brackish shallow lake (Laguna de Carrizo Central Spain).</title>
        <authorList>
            <consortium name="CONSOLIDER consortium CSD2007-00005"/>
            <person name="Guazzaroni M.-E."/>
            <person name="Richter M."/>
            <person name="Garcia-Salamanca A."/>
            <person name="Yarza P."/>
            <person name="Ferrer M."/>
        </authorList>
    </citation>
    <scope>NUCLEOTIDE SEQUENCE</scope>
</reference>
<proteinExistence type="predicted"/>
<gene>
    <name evidence="1" type="ORF">LDC_03704</name>
</gene>
<dbReference type="EMBL" id="JF805082">
    <property type="protein sequence ID" value="AEI30376.1"/>
    <property type="molecule type" value="Genomic_DNA"/>
</dbReference>
<feature type="non-terminal residue" evidence="1">
    <location>
        <position position="1"/>
    </location>
</feature>
<dbReference type="Pfam" id="PF12694">
    <property type="entry name" value="cpYpsA"/>
    <property type="match status" value="1"/>
</dbReference>
<accession>F8UH69</accession>
<dbReference type="Gene3D" id="3.40.50.450">
    <property type="match status" value="1"/>
</dbReference>
<organism evidence="1">
    <name type="scientific">uncultured microorganism</name>
    <dbReference type="NCBI Taxonomy" id="358574"/>
    <lineage>
        <taxon>unclassified sequences</taxon>
        <taxon>environmental samples</taxon>
    </lineage>
</organism>
<dbReference type="AlphaFoldDB" id="F8UH69"/>
<dbReference type="InterPro" id="IPR024755">
    <property type="entry name" value="cpYpsA"/>
</dbReference>
<name>F8UH69_9ZZZZ</name>